<protein>
    <submittedName>
        <fullName evidence="1">Uncharacterized protein</fullName>
    </submittedName>
</protein>
<organism evidence="1 2">
    <name type="scientific">Phormidium tenue NIES-30</name>
    <dbReference type="NCBI Taxonomy" id="549789"/>
    <lineage>
        <taxon>Bacteria</taxon>
        <taxon>Bacillati</taxon>
        <taxon>Cyanobacteriota</taxon>
        <taxon>Cyanophyceae</taxon>
        <taxon>Oscillatoriophycideae</taxon>
        <taxon>Oscillatoriales</taxon>
        <taxon>Oscillatoriaceae</taxon>
        <taxon>Phormidium</taxon>
    </lineage>
</organism>
<dbReference type="Proteomes" id="UP000185557">
    <property type="component" value="Unassembled WGS sequence"/>
</dbReference>
<keyword evidence="2" id="KW-1185">Reference proteome</keyword>
<dbReference type="AlphaFoldDB" id="A0A1U7J8C5"/>
<evidence type="ECO:0000313" key="2">
    <source>
        <dbReference type="Proteomes" id="UP000185557"/>
    </source>
</evidence>
<sequence length="119" mass="13167">MECNREATYAKLAVRFANALVAGDFDQAHTLLSAELRSGLTPSSLREIYEAMVEYGDGSPTDVELIVTMEQWQLPEQHPTDLGWAYVAIAGDSYSEAVTVIVENIDGEPAIRHLEWGRP</sequence>
<proteinExistence type="predicted"/>
<evidence type="ECO:0000313" key="1">
    <source>
        <dbReference type="EMBL" id="OKH49548.1"/>
    </source>
</evidence>
<dbReference type="RefSeq" id="WP_073607655.1">
    <property type="nucleotide sequence ID" value="NZ_MRCG01000003.1"/>
</dbReference>
<dbReference type="EMBL" id="MRCG01000003">
    <property type="protein sequence ID" value="OKH49548.1"/>
    <property type="molecule type" value="Genomic_DNA"/>
</dbReference>
<comment type="caution">
    <text evidence="1">The sequence shown here is derived from an EMBL/GenBank/DDBJ whole genome shotgun (WGS) entry which is preliminary data.</text>
</comment>
<gene>
    <name evidence="1" type="ORF">NIES30_06810</name>
</gene>
<name>A0A1U7J8C5_9CYAN</name>
<dbReference type="OrthoDB" id="574335at2"/>
<reference evidence="1 2" key="1">
    <citation type="submission" date="2016-11" db="EMBL/GenBank/DDBJ databases">
        <title>Draft Genome Sequences of Nine Cyanobacterial Strains from Diverse Habitats.</title>
        <authorList>
            <person name="Zhu T."/>
            <person name="Hou S."/>
            <person name="Lu X."/>
            <person name="Hess W.R."/>
        </authorList>
    </citation>
    <scope>NUCLEOTIDE SEQUENCE [LARGE SCALE GENOMIC DNA]</scope>
    <source>
        <strain evidence="1 2">NIES-30</strain>
    </source>
</reference>
<accession>A0A1U7J8C5</accession>